<feature type="transmembrane region" description="Helical" evidence="6">
    <location>
        <begin position="46"/>
        <end position="66"/>
    </location>
</feature>
<dbReference type="PANTHER" id="PTHR42920:SF26">
    <property type="entry name" value="OS03G0707200 PROTEIN"/>
    <property type="match status" value="1"/>
</dbReference>
<feature type="transmembrane region" description="Helical" evidence="6">
    <location>
        <begin position="247"/>
        <end position="272"/>
    </location>
</feature>
<dbReference type="RefSeq" id="WP_187785758.1">
    <property type="nucleotide sequence ID" value="NZ_JACTVA010000035.1"/>
</dbReference>
<keyword evidence="2" id="KW-1003">Cell membrane</keyword>
<evidence type="ECO:0000256" key="6">
    <source>
        <dbReference type="SAM" id="Phobius"/>
    </source>
</evidence>
<feature type="transmembrane region" description="Helical" evidence="6">
    <location>
        <begin position="134"/>
        <end position="153"/>
    </location>
</feature>
<feature type="transmembrane region" description="Helical" evidence="6">
    <location>
        <begin position="159"/>
        <end position="179"/>
    </location>
</feature>
<keyword evidence="9" id="KW-1185">Reference proteome</keyword>
<dbReference type="SUPFAM" id="SSF103481">
    <property type="entry name" value="Multidrug resistance efflux transporter EmrE"/>
    <property type="match status" value="2"/>
</dbReference>
<feature type="transmembrane region" description="Helical" evidence="6">
    <location>
        <begin position="107"/>
        <end position="127"/>
    </location>
</feature>
<feature type="domain" description="EamA" evidence="7">
    <location>
        <begin position="17"/>
        <end position="150"/>
    </location>
</feature>
<comment type="subcellular location">
    <subcellularLocation>
        <location evidence="1">Cell membrane</location>
        <topology evidence="1">Multi-pass membrane protein</topology>
    </subcellularLocation>
</comment>
<evidence type="ECO:0000256" key="4">
    <source>
        <dbReference type="ARBA" id="ARBA00022989"/>
    </source>
</evidence>
<feature type="transmembrane region" description="Helical" evidence="6">
    <location>
        <begin position="278"/>
        <end position="295"/>
    </location>
</feature>
<dbReference type="Proteomes" id="UP000626026">
    <property type="component" value="Unassembled WGS sequence"/>
</dbReference>
<evidence type="ECO:0000256" key="5">
    <source>
        <dbReference type="ARBA" id="ARBA00023136"/>
    </source>
</evidence>
<dbReference type="EMBL" id="JACTVA010000035">
    <property type="protein sequence ID" value="MBC9208605.1"/>
    <property type="molecule type" value="Genomic_DNA"/>
</dbReference>
<feature type="domain" description="EamA" evidence="7">
    <location>
        <begin position="161"/>
        <end position="294"/>
    </location>
</feature>
<evidence type="ECO:0000259" key="7">
    <source>
        <dbReference type="Pfam" id="PF00892"/>
    </source>
</evidence>
<feature type="transmembrane region" description="Helical" evidence="6">
    <location>
        <begin position="78"/>
        <end position="101"/>
    </location>
</feature>
<dbReference type="InterPro" id="IPR037185">
    <property type="entry name" value="EmrE-like"/>
</dbReference>
<organism evidence="8 9">
    <name type="scientific">Teichococcus aerophilus</name>
    <dbReference type="NCBI Taxonomy" id="1224513"/>
    <lineage>
        <taxon>Bacteria</taxon>
        <taxon>Pseudomonadati</taxon>
        <taxon>Pseudomonadota</taxon>
        <taxon>Alphaproteobacteria</taxon>
        <taxon>Acetobacterales</taxon>
        <taxon>Roseomonadaceae</taxon>
        <taxon>Roseomonas</taxon>
    </lineage>
</organism>
<evidence type="ECO:0000256" key="1">
    <source>
        <dbReference type="ARBA" id="ARBA00004651"/>
    </source>
</evidence>
<keyword evidence="5 6" id="KW-0472">Membrane</keyword>
<feature type="transmembrane region" description="Helical" evidence="6">
    <location>
        <begin position="20"/>
        <end position="40"/>
    </location>
</feature>
<gene>
    <name evidence="8" type="ORF">IBL26_17280</name>
</gene>
<protein>
    <submittedName>
        <fullName evidence="8">DMT family transporter</fullName>
    </submittedName>
</protein>
<feature type="transmembrane region" description="Helical" evidence="6">
    <location>
        <begin position="221"/>
        <end position="240"/>
    </location>
</feature>
<sequence length="303" mass="30980">MSGQAGNGAAARGGLLPGLAWGLGGVVVWSGSFVLTRLGVKSTLTAYDIIALRYGVGAILLLPVLLKHGLALDRLGWRGLLMLVAGGGAPYALVSAIGMTYAPASQAGALIPGMMTVMVAILGVLLWRDRPPGQAWWGAGAILVGSLMIGWWSSQPGQGPGHVAFVFAALLWAGYVLILRRARLPALHAASLSAILSAAAYLPVYLLFLPNHLTTAPLADIALQAGYQGVLTTVFGLLAFNRAVALLGAAAGASLSALIPVITMALAALLLAEIPQPHDVAAAFLIALGVVLLTASRPKAPRA</sequence>
<dbReference type="PANTHER" id="PTHR42920">
    <property type="entry name" value="OS03G0707200 PROTEIN-RELATED"/>
    <property type="match status" value="1"/>
</dbReference>
<dbReference type="InterPro" id="IPR051258">
    <property type="entry name" value="Diverse_Substrate_Transporter"/>
</dbReference>
<keyword evidence="4 6" id="KW-1133">Transmembrane helix</keyword>
<dbReference type="InterPro" id="IPR000620">
    <property type="entry name" value="EamA_dom"/>
</dbReference>
<evidence type="ECO:0000313" key="9">
    <source>
        <dbReference type="Proteomes" id="UP000626026"/>
    </source>
</evidence>
<evidence type="ECO:0000313" key="8">
    <source>
        <dbReference type="EMBL" id="MBC9208605.1"/>
    </source>
</evidence>
<accession>A0ABR7RPS4</accession>
<feature type="transmembrane region" description="Helical" evidence="6">
    <location>
        <begin position="186"/>
        <end position="209"/>
    </location>
</feature>
<keyword evidence="3 6" id="KW-0812">Transmembrane</keyword>
<dbReference type="Pfam" id="PF00892">
    <property type="entry name" value="EamA"/>
    <property type="match status" value="2"/>
</dbReference>
<evidence type="ECO:0000256" key="2">
    <source>
        <dbReference type="ARBA" id="ARBA00022475"/>
    </source>
</evidence>
<proteinExistence type="predicted"/>
<comment type="caution">
    <text evidence="8">The sequence shown here is derived from an EMBL/GenBank/DDBJ whole genome shotgun (WGS) entry which is preliminary data.</text>
</comment>
<evidence type="ECO:0000256" key="3">
    <source>
        <dbReference type="ARBA" id="ARBA00022692"/>
    </source>
</evidence>
<dbReference type="Gene3D" id="1.10.3730.20">
    <property type="match status" value="1"/>
</dbReference>
<name>A0ABR7RPS4_9PROT</name>
<reference evidence="8 9" key="1">
    <citation type="journal article" date="2013" name="Int. J. Syst. Evol. Microbiol.">
        <title>Roseomonas aerophila sp. nov., isolated from air.</title>
        <authorList>
            <person name="Kim S.J."/>
            <person name="Weon H.Y."/>
            <person name="Ahn J.H."/>
            <person name="Hong S.B."/>
            <person name="Seok S.J."/>
            <person name="Whang K.S."/>
            <person name="Kwon S.W."/>
        </authorList>
    </citation>
    <scope>NUCLEOTIDE SEQUENCE [LARGE SCALE GENOMIC DNA]</scope>
    <source>
        <strain evidence="8 9">NBRC 108923</strain>
    </source>
</reference>